<evidence type="ECO:0000313" key="3">
    <source>
        <dbReference type="Proteomes" id="UP000093514"/>
    </source>
</evidence>
<gene>
    <name evidence="2" type="ORF">U472_12010</name>
</gene>
<dbReference type="AlphaFoldDB" id="A0A1C0A8X7"/>
<proteinExistence type="predicted"/>
<keyword evidence="1" id="KW-1133">Transmembrane helix</keyword>
<keyword evidence="1" id="KW-0812">Transmembrane</keyword>
<evidence type="ECO:0000256" key="1">
    <source>
        <dbReference type="SAM" id="Phobius"/>
    </source>
</evidence>
<keyword evidence="3" id="KW-1185">Reference proteome</keyword>
<protein>
    <recommendedName>
        <fullName evidence="4">Asparagine synthase</fullName>
    </recommendedName>
</protein>
<sequence>MIPAALGTVVTGVGMKLRSLNPTLGWGIAGFGLAHILLGGIELAQNRYEMGEIVSISDVPDELSDELSDDMPNQQLY</sequence>
<evidence type="ECO:0000313" key="2">
    <source>
        <dbReference type="EMBL" id="OCL26692.1"/>
    </source>
</evidence>
<reference evidence="2 3" key="2">
    <citation type="submission" date="2016-08" db="EMBL/GenBank/DDBJ databases">
        <title>Orenia metallireducens sp. nov. strain Z6, a Novel Metal-reducing Firmicute from the Deep Subsurface.</title>
        <authorList>
            <person name="Maxim B.I."/>
            <person name="Kenneth K."/>
            <person name="Flynn T.M."/>
            <person name="Oloughlin E.J."/>
            <person name="Locke R.A."/>
            <person name="Weber J.R."/>
            <person name="Egan S.M."/>
            <person name="Mackie R.I."/>
            <person name="Cann I.K."/>
        </authorList>
    </citation>
    <scope>NUCLEOTIDE SEQUENCE [LARGE SCALE GENOMIC DNA]</scope>
    <source>
        <strain evidence="2 3">Z6</strain>
    </source>
</reference>
<organism evidence="2 3">
    <name type="scientific">Orenia metallireducens</name>
    <dbReference type="NCBI Taxonomy" id="1413210"/>
    <lineage>
        <taxon>Bacteria</taxon>
        <taxon>Bacillati</taxon>
        <taxon>Bacillota</taxon>
        <taxon>Clostridia</taxon>
        <taxon>Halanaerobiales</taxon>
        <taxon>Halobacteroidaceae</taxon>
        <taxon>Orenia</taxon>
    </lineage>
</organism>
<keyword evidence="1" id="KW-0472">Membrane</keyword>
<name>A0A1C0A8X7_9FIRM</name>
<evidence type="ECO:0008006" key="4">
    <source>
        <dbReference type="Google" id="ProtNLM"/>
    </source>
</evidence>
<accession>A0A1C0A8X7</accession>
<reference evidence="3" key="1">
    <citation type="submission" date="2016-07" db="EMBL/GenBank/DDBJ databases">
        <authorList>
            <person name="Florea S."/>
            <person name="Webb J.S."/>
            <person name="Jaromczyk J."/>
            <person name="Schardl C.L."/>
        </authorList>
    </citation>
    <scope>NUCLEOTIDE SEQUENCE [LARGE SCALE GENOMIC DNA]</scope>
    <source>
        <strain evidence="3">Z6</strain>
    </source>
</reference>
<feature type="transmembrane region" description="Helical" evidence="1">
    <location>
        <begin position="24"/>
        <end position="44"/>
    </location>
</feature>
<dbReference type="Proteomes" id="UP000093514">
    <property type="component" value="Unassembled WGS sequence"/>
</dbReference>
<dbReference type="RefSeq" id="WP_068718774.1">
    <property type="nucleotide sequence ID" value="NZ_LWDV01000009.1"/>
</dbReference>
<dbReference type="EMBL" id="LWDV01000009">
    <property type="protein sequence ID" value="OCL26692.1"/>
    <property type="molecule type" value="Genomic_DNA"/>
</dbReference>
<comment type="caution">
    <text evidence="2">The sequence shown here is derived from an EMBL/GenBank/DDBJ whole genome shotgun (WGS) entry which is preliminary data.</text>
</comment>